<organism evidence="7 8">
    <name type="scientific">Halanaerobium saccharolyticum subsp. saccharolyticum DSM 6643</name>
    <dbReference type="NCBI Taxonomy" id="1293054"/>
    <lineage>
        <taxon>Bacteria</taxon>
        <taxon>Bacillati</taxon>
        <taxon>Bacillota</taxon>
        <taxon>Clostridia</taxon>
        <taxon>Halanaerobiales</taxon>
        <taxon>Halanaerobiaceae</taxon>
        <taxon>Halanaerobium</taxon>
    </lineage>
</organism>
<dbReference type="GO" id="GO:0046522">
    <property type="term" value="F:S-methyl-5-thioribose kinase activity"/>
    <property type="evidence" value="ECO:0007669"/>
    <property type="project" value="UniProtKB-EC"/>
</dbReference>
<feature type="domain" description="Aminoglycoside phosphotransferase" evidence="6">
    <location>
        <begin position="198"/>
        <end position="274"/>
    </location>
</feature>
<sequence>MLLNDLIKKEDAAKYIKENTDLFKPNSRITASNLHSQSLSVNSLANNLILLEDKENHKKVIFKQVLPFVRQAAEDNVYIPLPKERIYSEYFSIKLMGLICPGYVPKIYYFDREKNILLIEYIYGFEILRSAFIRGKKFDHLGKQLGEFLAKKDFFTSKLFLEIEDFNILSDFFNKSKGIEVWDKLLFRGSLLEALNKEINPLLKEKIEVFRNKEFVIKEVEKIRSIFKSKKQCLVHADLHTSNIFVCKDKIKIFDSEYAMYGPASYDMARLLSNIILNYSSIIGMEYDPKKKDYQDYLLNLLEEIYNKYKNKYSDLVKKHSDCNDLYLNNYFKEYLSEVISLTACTIIMRIYEAGLCLDFKQISNLKTRAVGQGFIIELAEELFAKNKDLKTIKEFKNFISKLSLEYQVRSIVDLLVETTDKLTPKKIIS</sequence>
<keyword evidence="3" id="KW-0547">Nucleotide-binding</keyword>
<comment type="caution">
    <text evidence="7">The sequence shown here is derived from an EMBL/GenBank/DDBJ whole genome shotgun (WGS) entry which is preliminary data.</text>
</comment>
<dbReference type="InParanoid" id="M5DXT6"/>
<accession>M5DXT6</accession>
<dbReference type="FunCoup" id="M5DXT6">
    <property type="interactions" value="60"/>
</dbReference>
<dbReference type="Pfam" id="PF01636">
    <property type="entry name" value="APH"/>
    <property type="match status" value="1"/>
</dbReference>
<evidence type="ECO:0000313" key="8">
    <source>
        <dbReference type="Proteomes" id="UP000012063"/>
    </source>
</evidence>
<dbReference type="STRING" id="1293054.HSACCH_00270"/>
<evidence type="ECO:0000256" key="4">
    <source>
        <dbReference type="ARBA" id="ARBA00022777"/>
    </source>
</evidence>
<gene>
    <name evidence="7" type="ORF">HSACCH_00270</name>
</gene>
<evidence type="ECO:0000313" key="7">
    <source>
        <dbReference type="EMBL" id="CCU77918.1"/>
    </source>
</evidence>
<dbReference type="RefSeq" id="WP_005487287.1">
    <property type="nucleotide sequence ID" value="NZ_CAUI01000005.1"/>
</dbReference>
<keyword evidence="5" id="KW-0067">ATP-binding</keyword>
<name>M5DXT6_9FIRM</name>
<dbReference type="EMBL" id="CAUI01000005">
    <property type="protein sequence ID" value="CCU77918.1"/>
    <property type="molecule type" value="Genomic_DNA"/>
</dbReference>
<keyword evidence="2 7" id="KW-0808">Transferase</keyword>
<proteinExistence type="inferred from homology"/>
<keyword evidence="8" id="KW-1185">Reference proteome</keyword>
<evidence type="ECO:0000259" key="6">
    <source>
        <dbReference type="Pfam" id="PF01636"/>
    </source>
</evidence>
<dbReference type="Gene3D" id="3.30.200.20">
    <property type="entry name" value="Phosphorylase Kinase, domain 1"/>
    <property type="match status" value="1"/>
</dbReference>
<evidence type="ECO:0000256" key="1">
    <source>
        <dbReference type="ARBA" id="ARBA00010165"/>
    </source>
</evidence>
<dbReference type="GO" id="GO:0005524">
    <property type="term" value="F:ATP binding"/>
    <property type="evidence" value="ECO:0007669"/>
    <property type="project" value="UniProtKB-KW"/>
</dbReference>
<dbReference type="PANTHER" id="PTHR34273:SF2">
    <property type="entry name" value="METHYLTHIORIBOSE KINASE"/>
    <property type="match status" value="1"/>
</dbReference>
<dbReference type="AlphaFoldDB" id="M5DXT6"/>
<dbReference type="InterPro" id="IPR002575">
    <property type="entry name" value="Aminoglycoside_PTrfase"/>
</dbReference>
<evidence type="ECO:0000256" key="5">
    <source>
        <dbReference type="ARBA" id="ARBA00022840"/>
    </source>
</evidence>
<comment type="similarity">
    <text evidence="1">Belongs to the methylthioribose kinase family.</text>
</comment>
<dbReference type="EC" id="2.7.1.100" evidence="7"/>
<dbReference type="SUPFAM" id="SSF56112">
    <property type="entry name" value="Protein kinase-like (PK-like)"/>
    <property type="match status" value="1"/>
</dbReference>
<dbReference type="InterPro" id="IPR011009">
    <property type="entry name" value="Kinase-like_dom_sf"/>
</dbReference>
<dbReference type="Gene3D" id="3.90.1200.10">
    <property type="match status" value="1"/>
</dbReference>
<reference evidence="8" key="1">
    <citation type="journal article" date="2013" name="Genome Announc.">
        <title>Genome Sequence of Halanaerobium saccharolyticum subsp. saccharolyticum Strain DSM 6643T, a Halophilic Hydrogen-Producing Bacterium.</title>
        <authorList>
            <person name="Kivisto A."/>
            <person name="Larjo A."/>
            <person name="Ciranna A."/>
            <person name="Santala V."/>
            <person name="Roos C."/>
            <person name="Karp M."/>
        </authorList>
    </citation>
    <scope>NUCLEOTIDE SEQUENCE [LARGE SCALE GENOMIC DNA]</scope>
    <source>
        <strain evidence="8">DSM 6643</strain>
    </source>
</reference>
<dbReference type="PANTHER" id="PTHR34273">
    <property type="entry name" value="METHYLTHIORIBOSE KINASE"/>
    <property type="match status" value="1"/>
</dbReference>
<dbReference type="Proteomes" id="UP000012063">
    <property type="component" value="Unassembled WGS sequence"/>
</dbReference>
<protein>
    <submittedName>
        <fullName evidence="7">5-methylthioribose kinase</fullName>
        <ecNumber evidence="7">2.7.1.100</ecNumber>
    </submittedName>
</protein>
<dbReference type="eggNOG" id="COG4857">
    <property type="taxonomic scope" value="Bacteria"/>
</dbReference>
<evidence type="ECO:0000256" key="3">
    <source>
        <dbReference type="ARBA" id="ARBA00022741"/>
    </source>
</evidence>
<keyword evidence="4 7" id="KW-0418">Kinase</keyword>
<evidence type="ECO:0000256" key="2">
    <source>
        <dbReference type="ARBA" id="ARBA00022679"/>
    </source>
</evidence>